<evidence type="ECO:0000313" key="1">
    <source>
        <dbReference type="EMBL" id="CAN0186238.1"/>
    </source>
</evidence>
<organism evidence="1 2">
    <name type="scientific">Rangifer tarandus platyrhynchus</name>
    <name type="common">Svalbard reindeer</name>
    <dbReference type="NCBI Taxonomy" id="3082113"/>
    <lineage>
        <taxon>Eukaryota</taxon>
        <taxon>Metazoa</taxon>
        <taxon>Chordata</taxon>
        <taxon>Craniata</taxon>
        <taxon>Vertebrata</taxon>
        <taxon>Euteleostomi</taxon>
        <taxon>Mammalia</taxon>
        <taxon>Eutheria</taxon>
        <taxon>Laurasiatheria</taxon>
        <taxon>Artiodactyla</taxon>
        <taxon>Ruminantia</taxon>
        <taxon>Pecora</taxon>
        <taxon>Cervidae</taxon>
        <taxon>Odocoileinae</taxon>
        <taxon>Rangifer</taxon>
    </lineage>
</organism>
<gene>
    <name evidence="1" type="ORF">MRATA1EN22A_LOCUS13336</name>
</gene>
<name>A0AC59Z321_RANTA</name>
<accession>A0AC59Z321</accession>
<proteinExistence type="predicted"/>
<sequence length="118" mass="12839">MTDTKLKEEEAAEREQESTAAISCSEGPSVADTEGRGQTDRGRREREKSESSVLSSPRIHSRVALGSATCHSRRKRNILFTKLTAWNLCVPSGPQTPPLAVRGTQPPTQPHVLCTLDG</sequence>
<feature type="non-terminal residue" evidence="1">
    <location>
        <position position="118"/>
    </location>
</feature>
<reference evidence="1" key="2">
    <citation type="submission" date="2025-03" db="EMBL/GenBank/DDBJ databases">
        <authorList>
            <consortium name="ELIXIR-Norway"/>
            <consortium name="Elixir Norway"/>
        </authorList>
    </citation>
    <scope>NUCLEOTIDE SEQUENCE</scope>
</reference>
<reference evidence="1" key="1">
    <citation type="submission" date="2023-05" db="EMBL/GenBank/DDBJ databases">
        <authorList>
            <consortium name="ELIXIR-Norway"/>
        </authorList>
    </citation>
    <scope>NUCLEOTIDE SEQUENCE</scope>
</reference>
<dbReference type="EMBL" id="OX596107">
    <property type="protein sequence ID" value="CAN0186238.1"/>
    <property type="molecule type" value="Genomic_DNA"/>
</dbReference>
<protein>
    <submittedName>
        <fullName evidence="1">Uncharacterized protein</fullName>
    </submittedName>
</protein>
<evidence type="ECO:0000313" key="2">
    <source>
        <dbReference type="Proteomes" id="UP001162501"/>
    </source>
</evidence>
<dbReference type="Proteomes" id="UP001162501">
    <property type="component" value="Chromosome 23"/>
</dbReference>